<evidence type="ECO:0000313" key="3">
    <source>
        <dbReference type="Proteomes" id="UP000229901"/>
    </source>
</evidence>
<dbReference type="PRINTS" id="PR00046">
    <property type="entry name" value="SIGMA70FCT"/>
</dbReference>
<name>A0A2H0V4V2_9BACT</name>
<dbReference type="CDD" id="cd06171">
    <property type="entry name" value="Sigma70_r4"/>
    <property type="match status" value="1"/>
</dbReference>
<dbReference type="SUPFAM" id="SSF88659">
    <property type="entry name" value="Sigma3 and sigma4 domains of RNA polymerase sigma factors"/>
    <property type="match status" value="1"/>
</dbReference>
<dbReference type="InterPro" id="IPR000943">
    <property type="entry name" value="RNA_pol_sigma70"/>
</dbReference>
<dbReference type="Gene3D" id="1.10.10.1250">
    <property type="entry name" value="RNA polymerase, subunit delta, N-terminal domain"/>
    <property type="match status" value="1"/>
</dbReference>
<accession>A0A2H0V4V2</accession>
<comment type="caution">
    <text evidence="2">The sequence shown here is derived from an EMBL/GenBank/DDBJ whole genome shotgun (WGS) entry which is preliminary data.</text>
</comment>
<dbReference type="PANTHER" id="PTHR30603">
    <property type="entry name" value="RNA POLYMERASE SIGMA FACTOR RPO"/>
    <property type="match status" value="1"/>
</dbReference>
<dbReference type="PANTHER" id="PTHR30603:SF47">
    <property type="entry name" value="RNA POLYMERASE SIGMA FACTOR SIGD, CHLOROPLASTIC"/>
    <property type="match status" value="1"/>
</dbReference>
<dbReference type="GO" id="GO:0003700">
    <property type="term" value="F:DNA-binding transcription factor activity"/>
    <property type="evidence" value="ECO:0007669"/>
    <property type="project" value="InterPro"/>
</dbReference>
<reference evidence="3" key="1">
    <citation type="submission" date="2017-09" db="EMBL/GenBank/DDBJ databases">
        <title>Depth-based differentiation of microbial function through sediment-hosted aquifers and enrichment of novel symbionts in the deep terrestrial subsurface.</title>
        <authorList>
            <person name="Probst A.J."/>
            <person name="Ladd B."/>
            <person name="Jarett J.K."/>
            <person name="Geller-Mcgrath D.E."/>
            <person name="Sieber C.M.K."/>
            <person name="Emerson J.B."/>
            <person name="Anantharaman K."/>
            <person name="Thomas B.C."/>
            <person name="Malmstrom R."/>
            <person name="Stieglmeier M."/>
            <person name="Klingl A."/>
            <person name="Woyke T."/>
            <person name="Ryan C.M."/>
            <person name="Banfield J.F."/>
        </authorList>
    </citation>
    <scope>NUCLEOTIDE SEQUENCE [LARGE SCALE GENOMIC DNA]</scope>
</reference>
<dbReference type="AlphaFoldDB" id="A0A2H0V4V2"/>
<organism evidence="2 3">
    <name type="scientific">Candidatus Falkowbacteria bacterium CG10_big_fil_rev_8_21_14_0_10_39_11</name>
    <dbReference type="NCBI Taxonomy" id="1974565"/>
    <lineage>
        <taxon>Bacteria</taxon>
        <taxon>Candidatus Falkowiibacteriota</taxon>
    </lineage>
</organism>
<dbReference type="Gene3D" id="1.10.10.10">
    <property type="entry name" value="Winged helix-like DNA-binding domain superfamily/Winged helix DNA-binding domain"/>
    <property type="match status" value="1"/>
</dbReference>
<dbReference type="InterPro" id="IPR050239">
    <property type="entry name" value="Sigma-70_RNA_pol_init_factors"/>
</dbReference>
<dbReference type="Pfam" id="PF04545">
    <property type="entry name" value="Sigma70_r4"/>
    <property type="match status" value="1"/>
</dbReference>
<feature type="domain" description="RNA polymerase sigma-70" evidence="1">
    <location>
        <begin position="51"/>
        <end position="77"/>
    </location>
</feature>
<dbReference type="EMBL" id="PFAP01000019">
    <property type="protein sequence ID" value="PIR94091.1"/>
    <property type="molecule type" value="Genomic_DNA"/>
</dbReference>
<sequence>MSAFHKFMTHMSNNVDFEKFFLTMLEELASREQEVLKKRYQLTGDIAQKNTLKQIGDEYGITRERVRQIEKEAISKLVRIAKAEEYLQEIEAINATLVQYLERRGGLAREDELVSEHLTDSYNLNALHQNAYLFILEHMLDNVDRHNENDDYHSFWVLKAVERDSIFSFINGVIEHLVGKSAVQEEKDLLDSIKSQVLVKVDLAHIDPLMSKHSDVSVDDFINSYLSVTKKIEKNILGSWGLTEWADVKPKKLADKIHLVFKKNEKPLHFRDVAELINTADFDKKNICAATVHNELIANDGYILIGRGIYAKKDWGYTPGTVTDIISQILTENTKPMSKEDIYEQVLKQRQVNPSTIYLSLINKNKFNKLSNGMFELK</sequence>
<dbReference type="InterPro" id="IPR038087">
    <property type="entry name" value="RNAP_delta_N_dom_sf"/>
</dbReference>
<dbReference type="InterPro" id="IPR036388">
    <property type="entry name" value="WH-like_DNA-bd_sf"/>
</dbReference>
<dbReference type="Proteomes" id="UP000229901">
    <property type="component" value="Unassembled WGS sequence"/>
</dbReference>
<evidence type="ECO:0000259" key="1">
    <source>
        <dbReference type="PROSITE" id="PS00716"/>
    </source>
</evidence>
<dbReference type="InterPro" id="IPR013324">
    <property type="entry name" value="RNA_pol_sigma_r3/r4-like"/>
</dbReference>
<proteinExistence type="predicted"/>
<protein>
    <recommendedName>
        <fullName evidence="1">RNA polymerase sigma-70 domain-containing protein</fullName>
    </recommendedName>
</protein>
<evidence type="ECO:0000313" key="2">
    <source>
        <dbReference type="EMBL" id="PIR94091.1"/>
    </source>
</evidence>
<gene>
    <name evidence="2" type="ORF">COT97_03110</name>
</gene>
<dbReference type="InterPro" id="IPR007630">
    <property type="entry name" value="RNA_pol_sigma70_r4"/>
</dbReference>
<dbReference type="PROSITE" id="PS00716">
    <property type="entry name" value="SIGMA70_2"/>
    <property type="match status" value="1"/>
</dbReference>
<dbReference type="GO" id="GO:0006352">
    <property type="term" value="P:DNA-templated transcription initiation"/>
    <property type="evidence" value="ECO:0007669"/>
    <property type="project" value="InterPro"/>
</dbReference>